<accession>A0A1E7RG84</accession>
<dbReference type="NCBIfam" id="TIGR00172">
    <property type="entry name" value="maf"/>
    <property type="match status" value="1"/>
</dbReference>
<dbReference type="InterPro" id="IPR029001">
    <property type="entry name" value="ITPase-like_fam"/>
</dbReference>
<name>A0A1E7RG84_9GAMM</name>
<dbReference type="GO" id="GO:0009117">
    <property type="term" value="P:nucleotide metabolic process"/>
    <property type="evidence" value="ECO:0007669"/>
    <property type="project" value="UniProtKB-KW"/>
</dbReference>
<reference evidence="5 6" key="1">
    <citation type="submission" date="2016-09" db="EMBL/GenBank/DDBJ databases">
        <authorList>
            <person name="Capua I."/>
            <person name="De Benedictis P."/>
            <person name="Joannis T."/>
            <person name="Lombin L.H."/>
            <person name="Cattoli G."/>
        </authorList>
    </citation>
    <scope>NUCLEOTIDE SEQUENCE [LARGE SCALE GENOMIC DNA]</scope>
    <source>
        <strain evidence="5 6">ANC 4671</strain>
    </source>
</reference>
<comment type="cofactor">
    <cofactor evidence="1 4">
        <name>a divalent metal cation</name>
        <dbReference type="ChEBI" id="CHEBI:60240"/>
    </cofactor>
</comment>
<dbReference type="AlphaFoldDB" id="A0A1E7RG84"/>
<organism evidence="5 6">
    <name type="scientific">Acinetobacter qingfengensis</name>
    <dbReference type="NCBI Taxonomy" id="1262585"/>
    <lineage>
        <taxon>Bacteria</taxon>
        <taxon>Pseudomonadati</taxon>
        <taxon>Pseudomonadota</taxon>
        <taxon>Gammaproteobacteria</taxon>
        <taxon>Moraxellales</taxon>
        <taxon>Moraxellaceae</taxon>
        <taxon>Acinetobacter</taxon>
    </lineage>
</organism>
<evidence type="ECO:0000313" key="5">
    <source>
        <dbReference type="EMBL" id="OEY98175.1"/>
    </source>
</evidence>
<protein>
    <recommendedName>
        <fullName evidence="4">dTTP/UTP pyrophosphatase</fullName>
        <shortName evidence="4">dTTPase/UTPase</shortName>
        <ecNumber evidence="4">3.6.1.9</ecNumber>
    </recommendedName>
    <alternativeName>
        <fullName evidence="4">Nucleoside triphosphate pyrophosphatase</fullName>
    </alternativeName>
    <alternativeName>
        <fullName evidence="4">Nucleotide pyrophosphatase</fullName>
        <shortName evidence="4">Nucleotide PPase</shortName>
    </alternativeName>
</protein>
<comment type="similarity">
    <text evidence="4">Belongs to the Maf family. YhdE subfamily.</text>
</comment>
<dbReference type="GO" id="GO:0047429">
    <property type="term" value="F:nucleoside triphosphate diphosphatase activity"/>
    <property type="evidence" value="ECO:0007669"/>
    <property type="project" value="UniProtKB-EC"/>
</dbReference>
<dbReference type="Gene3D" id="3.90.950.10">
    <property type="match status" value="1"/>
</dbReference>
<keyword evidence="3 4" id="KW-0546">Nucleotide metabolism</keyword>
<dbReference type="EMBL" id="MKKK01000001">
    <property type="protein sequence ID" value="OEY98175.1"/>
    <property type="molecule type" value="Genomic_DNA"/>
</dbReference>
<gene>
    <name evidence="5" type="ORF">BJI46_01245</name>
</gene>
<comment type="catalytic activity">
    <reaction evidence="4">
        <text>UTP + H2O = UMP + diphosphate + H(+)</text>
        <dbReference type="Rhea" id="RHEA:29395"/>
        <dbReference type="ChEBI" id="CHEBI:15377"/>
        <dbReference type="ChEBI" id="CHEBI:15378"/>
        <dbReference type="ChEBI" id="CHEBI:33019"/>
        <dbReference type="ChEBI" id="CHEBI:46398"/>
        <dbReference type="ChEBI" id="CHEBI:57865"/>
        <dbReference type="EC" id="3.6.1.9"/>
    </reaction>
</comment>
<dbReference type="Pfam" id="PF02545">
    <property type="entry name" value="Maf"/>
    <property type="match status" value="1"/>
</dbReference>
<dbReference type="GO" id="GO:0005737">
    <property type="term" value="C:cytoplasm"/>
    <property type="evidence" value="ECO:0007669"/>
    <property type="project" value="UniProtKB-SubCell"/>
</dbReference>
<feature type="site" description="Important for substrate specificity" evidence="4">
    <location>
        <position position="13"/>
    </location>
</feature>
<dbReference type="HAMAP" id="MF_00528">
    <property type="entry name" value="Maf"/>
    <property type="match status" value="1"/>
</dbReference>
<comment type="caution">
    <text evidence="4">Lacks conserved residue(s) required for the propagation of feature annotation.</text>
</comment>
<dbReference type="Proteomes" id="UP000185895">
    <property type="component" value="Unassembled WGS sequence"/>
</dbReference>
<feature type="site" description="Important for substrate specificity" evidence="4">
    <location>
        <position position="71"/>
    </location>
</feature>
<comment type="caution">
    <text evidence="5">The sequence shown here is derived from an EMBL/GenBank/DDBJ whole genome shotgun (WGS) entry which is preliminary data.</text>
</comment>
<dbReference type="RefSeq" id="WP_070068554.1">
    <property type="nucleotide sequence ID" value="NZ_MKKK01000001.1"/>
</dbReference>
<keyword evidence="4" id="KW-0963">Cytoplasm</keyword>
<evidence type="ECO:0000256" key="4">
    <source>
        <dbReference type="HAMAP-Rule" id="MF_00528"/>
    </source>
</evidence>
<dbReference type="STRING" id="1262585.BJI46_01245"/>
<comment type="function">
    <text evidence="4">Nucleoside triphosphate pyrophosphatase that hydrolyzes dTTP and UTP. May have a dual role in cell division arrest and in preventing the incorporation of modified nucleotides into cellular nucleic acids.</text>
</comment>
<dbReference type="OrthoDB" id="9807767at2"/>
<evidence type="ECO:0000256" key="3">
    <source>
        <dbReference type="ARBA" id="ARBA00023080"/>
    </source>
</evidence>
<keyword evidence="2 4" id="KW-0378">Hydrolase</keyword>
<evidence type="ECO:0000313" key="6">
    <source>
        <dbReference type="Proteomes" id="UP000185895"/>
    </source>
</evidence>
<evidence type="ECO:0000256" key="2">
    <source>
        <dbReference type="ARBA" id="ARBA00022801"/>
    </source>
</evidence>
<feature type="site" description="Important for substrate specificity" evidence="4">
    <location>
        <position position="153"/>
    </location>
</feature>
<dbReference type="EC" id="3.6.1.9" evidence="4"/>
<dbReference type="PIRSF" id="PIRSF006305">
    <property type="entry name" value="Maf"/>
    <property type="match status" value="1"/>
</dbReference>
<sequence length="193" mass="21620">MACRIILASQSPRRKDLLQQVGLDFSIQIANINETPLLNEKVEQYIQRIAMAKAQTIAKQQPDAIVIAADTTVTVDSEILGKPEHQQHALYMWQKLSGRLHQVKTTIVIAYASQCWHDTVTTDILFKDLTDEEMLAYWQTGEPLDKAGGYAIQGRAAAWVKRMEGSYSNVVGLPLFETLQLLKQAQFCASKSV</sequence>
<dbReference type="SUPFAM" id="SSF52972">
    <property type="entry name" value="ITPase-like"/>
    <property type="match status" value="1"/>
</dbReference>
<dbReference type="PANTHER" id="PTHR43213:SF5">
    <property type="entry name" value="BIFUNCTIONAL DTTP_UTP PYROPHOSPHATASE_METHYLTRANSFERASE PROTEIN-RELATED"/>
    <property type="match status" value="1"/>
</dbReference>
<evidence type="ECO:0000256" key="1">
    <source>
        <dbReference type="ARBA" id="ARBA00001968"/>
    </source>
</evidence>
<proteinExistence type="inferred from homology"/>
<dbReference type="InterPro" id="IPR003697">
    <property type="entry name" value="Maf-like"/>
</dbReference>
<comment type="catalytic activity">
    <reaction evidence="4">
        <text>dTTP + H2O = dTMP + diphosphate + H(+)</text>
        <dbReference type="Rhea" id="RHEA:28534"/>
        <dbReference type="ChEBI" id="CHEBI:15377"/>
        <dbReference type="ChEBI" id="CHEBI:15378"/>
        <dbReference type="ChEBI" id="CHEBI:33019"/>
        <dbReference type="ChEBI" id="CHEBI:37568"/>
        <dbReference type="ChEBI" id="CHEBI:63528"/>
        <dbReference type="EC" id="3.6.1.9"/>
    </reaction>
</comment>
<dbReference type="PANTHER" id="PTHR43213">
    <property type="entry name" value="BIFUNCTIONAL DTTP/UTP PYROPHOSPHATASE/METHYLTRANSFERASE PROTEIN-RELATED"/>
    <property type="match status" value="1"/>
</dbReference>
<comment type="subcellular location">
    <subcellularLocation>
        <location evidence="4">Cytoplasm</location>
    </subcellularLocation>
</comment>
<dbReference type="CDD" id="cd00555">
    <property type="entry name" value="Maf"/>
    <property type="match status" value="1"/>
</dbReference>
<keyword evidence="6" id="KW-1185">Reference proteome</keyword>
<feature type="active site" description="Proton acceptor" evidence="4">
    <location>
        <position position="70"/>
    </location>
</feature>